<accession>A0A6N9UYQ3</accession>
<proteinExistence type="predicted"/>
<protein>
    <submittedName>
        <fullName evidence="1">Uncharacterized protein</fullName>
    </submittedName>
</protein>
<feature type="non-terminal residue" evidence="1">
    <location>
        <position position="70"/>
    </location>
</feature>
<dbReference type="AlphaFoldDB" id="A0A6N9UYQ3"/>
<organism evidence="1 2">
    <name type="scientific">Streptomyces microflavus</name>
    <name type="common">Streptomyces lipmanii</name>
    <dbReference type="NCBI Taxonomy" id="1919"/>
    <lineage>
        <taxon>Bacteria</taxon>
        <taxon>Bacillati</taxon>
        <taxon>Actinomycetota</taxon>
        <taxon>Actinomycetes</taxon>
        <taxon>Kitasatosporales</taxon>
        <taxon>Streptomycetaceae</taxon>
        <taxon>Streptomyces</taxon>
    </lineage>
</organism>
<sequence length="70" mass="7632">RGALRCADHTEVYSHLTARRGPGTGEGPEAPLRYLHLMADATVAGRLCGQRERAYKIAKRAVRMLGEPAT</sequence>
<dbReference type="EMBL" id="JAAGME010000058">
    <property type="protein sequence ID" value="NEB65654.1"/>
    <property type="molecule type" value="Genomic_DNA"/>
</dbReference>
<dbReference type="Proteomes" id="UP000471648">
    <property type="component" value="Unassembled WGS sequence"/>
</dbReference>
<feature type="non-terminal residue" evidence="1">
    <location>
        <position position="1"/>
    </location>
</feature>
<comment type="caution">
    <text evidence="1">The sequence shown here is derived from an EMBL/GenBank/DDBJ whole genome shotgun (WGS) entry which is preliminary data.</text>
</comment>
<evidence type="ECO:0000313" key="2">
    <source>
        <dbReference type="Proteomes" id="UP000471648"/>
    </source>
</evidence>
<evidence type="ECO:0000313" key="1">
    <source>
        <dbReference type="EMBL" id="NEB65654.1"/>
    </source>
</evidence>
<reference evidence="1 2" key="1">
    <citation type="submission" date="2020-01" db="EMBL/GenBank/DDBJ databases">
        <title>Insect and environment-associated Actinomycetes.</title>
        <authorList>
            <person name="Currrie C."/>
            <person name="Chevrette M."/>
            <person name="Carlson C."/>
            <person name="Stubbendieck R."/>
            <person name="Wendt-Pienkowski E."/>
        </authorList>
    </citation>
    <scope>NUCLEOTIDE SEQUENCE [LARGE SCALE GENOMIC DNA]</scope>
    <source>
        <strain evidence="1 2">SID14438</strain>
    </source>
</reference>
<gene>
    <name evidence="1" type="ORF">G3I39_01000</name>
</gene>
<name>A0A6N9UYQ3_STRMI</name>
<dbReference type="RefSeq" id="WP_164355845.1">
    <property type="nucleotide sequence ID" value="NZ_JAAGME010000058.1"/>
</dbReference>